<evidence type="ECO:0000259" key="6">
    <source>
        <dbReference type="Pfam" id="PF01497"/>
    </source>
</evidence>
<evidence type="ECO:0000256" key="2">
    <source>
        <dbReference type="ARBA" id="ARBA00018426"/>
    </source>
</evidence>
<dbReference type="InterPro" id="IPR002491">
    <property type="entry name" value="ABC_transptr_periplasmic_BD"/>
</dbReference>
<evidence type="ECO:0000256" key="4">
    <source>
        <dbReference type="ARBA" id="ARBA00031552"/>
    </source>
</evidence>
<dbReference type="EC" id="6.3.1.14" evidence="1"/>
<dbReference type="KEGG" id="fcy:FRACYDRAFT_179872"/>
<dbReference type="InterPro" id="IPR002761">
    <property type="entry name" value="Diphthami_syn_dom"/>
</dbReference>
<reference evidence="8 9" key="1">
    <citation type="submission" date="2016-09" db="EMBL/GenBank/DDBJ databases">
        <title>Extensive genetic diversity and differential bi-allelic expression allows diatom success in the polar Southern Ocean.</title>
        <authorList>
            <consortium name="DOE Joint Genome Institute"/>
            <person name="Mock T."/>
            <person name="Otillar R.P."/>
            <person name="Strauss J."/>
            <person name="Dupont C."/>
            <person name="Frickenhaus S."/>
            <person name="Maumus F."/>
            <person name="Mcmullan M."/>
            <person name="Sanges R."/>
            <person name="Schmutz J."/>
            <person name="Toseland A."/>
            <person name="Valas R."/>
            <person name="Veluchamy A."/>
            <person name="Ward B.J."/>
            <person name="Allen A."/>
            <person name="Barry K."/>
            <person name="Falciatore A."/>
            <person name="Ferrante M."/>
            <person name="Fortunato A.E."/>
            <person name="Gloeckner G."/>
            <person name="Gruber A."/>
            <person name="Hipkin R."/>
            <person name="Janech M."/>
            <person name="Kroth P."/>
            <person name="Leese F."/>
            <person name="Lindquist E."/>
            <person name="Lyon B.R."/>
            <person name="Martin J."/>
            <person name="Mayer C."/>
            <person name="Parker M."/>
            <person name="Quesneville H."/>
            <person name="Raymond J."/>
            <person name="Uhlig C."/>
            <person name="Valentin K.U."/>
            <person name="Worden A.Z."/>
            <person name="Armbrust E.V."/>
            <person name="Bowler C."/>
            <person name="Green B."/>
            <person name="Moulton V."/>
            <person name="Van Oosterhout C."/>
            <person name="Grigoriev I."/>
        </authorList>
    </citation>
    <scope>NUCLEOTIDE SEQUENCE [LARGE SCALE GENOMIC DNA]</scope>
    <source>
        <strain evidence="8 9">CCMP1102</strain>
    </source>
</reference>
<dbReference type="Pfam" id="PF17653">
    <property type="entry name" value="DUF5522"/>
    <property type="match status" value="1"/>
</dbReference>
<dbReference type="SUPFAM" id="SSF52402">
    <property type="entry name" value="Adenine nucleotide alpha hydrolases-like"/>
    <property type="match status" value="1"/>
</dbReference>
<proteinExistence type="predicted"/>
<dbReference type="PANTHER" id="PTHR42860">
    <property type="entry name" value="VITAMIN B12-BINDING PROTEIN"/>
    <property type="match status" value="1"/>
</dbReference>
<evidence type="ECO:0000259" key="7">
    <source>
        <dbReference type="Pfam" id="PF01902"/>
    </source>
</evidence>
<keyword evidence="9" id="KW-1185">Reference proteome</keyword>
<dbReference type="InterPro" id="IPR040807">
    <property type="entry name" value="DUF5522"/>
</dbReference>
<evidence type="ECO:0000256" key="3">
    <source>
        <dbReference type="ARBA" id="ARBA00029814"/>
    </source>
</evidence>
<dbReference type="GO" id="GO:0017178">
    <property type="term" value="F:diphthine-ammonia ligase activity"/>
    <property type="evidence" value="ECO:0007669"/>
    <property type="project" value="UniProtKB-EC"/>
</dbReference>
<dbReference type="InterPro" id="IPR014729">
    <property type="entry name" value="Rossmann-like_a/b/a_fold"/>
</dbReference>
<dbReference type="Gene3D" id="3.40.50.1980">
    <property type="entry name" value="Nitrogenase molybdenum iron protein domain"/>
    <property type="match status" value="2"/>
</dbReference>
<accession>A0A1E7FSB8</accession>
<dbReference type="InParanoid" id="A0A1E7FSB8"/>
<evidence type="ECO:0000313" key="8">
    <source>
        <dbReference type="EMBL" id="OEU21028.1"/>
    </source>
</evidence>
<dbReference type="Pfam" id="PF01902">
    <property type="entry name" value="Diphthami_syn_2"/>
    <property type="match status" value="1"/>
</dbReference>
<evidence type="ECO:0000256" key="5">
    <source>
        <dbReference type="ARBA" id="ARBA00048108"/>
    </source>
</evidence>
<organism evidence="8 9">
    <name type="scientific">Fragilariopsis cylindrus CCMP1102</name>
    <dbReference type="NCBI Taxonomy" id="635003"/>
    <lineage>
        <taxon>Eukaryota</taxon>
        <taxon>Sar</taxon>
        <taxon>Stramenopiles</taxon>
        <taxon>Ochrophyta</taxon>
        <taxon>Bacillariophyta</taxon>
        <taxon>Bacillariophyceae</taxon>
        <taxon>Bacillariophycidae</taxon>
        <taxon>Bacillariales</taxon>
        <taxon>Bacillariaceae</taxon>
        <taxon>Fragilariopsis</taxon>
    </lineage>
</organism>
<dbReference type="Proteomes" id="UP000095751">
    <property type="component" value="Unassembled WGS sequence"/>
</dbReference>
<evidence type="ECO:0000313" key="9">
    <source>
        <dbReference type="Proteomes" id="UP000095751"/>
    </source>
</evidence>
<dbReference type="InterPro" id="IPR051030">
    <property type="entry name" value="Vitamin_B12-ABC_binding"/>
</dbReference>
<feature type="domain" description="Diphthamide synthase" evidence="7">
    <location>
        <begin position="514"/>
        <end position="703"/>
    </location>
</feature>
<feature type="domain" description="Fe/B12 periplasmic-binding" evidence="6">
    <location>
        <begin position="169"/>
        <end position="334"/>
    </location>
</feature>
<dbReference type="Gene3D" id="3.40.50.620">
    <property type="entry name" value="HUPs"/>
    <property type="match status" value="1"/>
</dbReference>
<dbReference type="AlphaFoldDB" id="A0A1E7FSB8"/>
<evidence type="ECO:0000256" key="1">
    <source>
        <dbReference type="ARBA" id="ARBA00012089"/>
    </source>
</evidence>
<dbReference type="EMBL" id="KV784354">
    <property type="protein sequence ID" value="OEU21028.1"/>
    <property type="molecule type" value="Genomic_DNA"/>
</dbReference>
<gene>
    <name evidence="8" type="ORF">FRACYDRAFT_179872</name>
</gene>
<comment type="catalytic activity">
    <reaction evidence="5">
        <text>diphthine-[translation elongation factor 2] + NH4(+) + ATP = diphthamide-[translation elongation factor 2] + AMP + diphosphate + H(+)</text>
        <dbReference type="Rhea" id="RHEA:19753"/>
        <dbReference type="Rhea" id="RHEA-COMP:10172"/>
        <dbReference type="Rhea" id="RHEA-COMP:10174"/>
        <dbReference type="ChEBI" id="CHEBI:15378"/>
        <dbReference type="ChEBI" id="CHEBI:16692"/>
        <dbReference type="ChEBI" id="CHEBI:28938"/>
        <dbReference type="ChEBI" id="CHEBI:30616"/>
        <dbReference type="ChEBI" id="CHEBI:33019"/>
        <dbReference type="ChEBI" id="CHEBI:82696"/>
        <dbReference type="ChEBI" id="CHEBI:456215"/>
        <dbReference type="EC" id="6.3.1.14"/>
    </reaction>
</comment>
<sequence length="729" mass="81296">MFAAEKSVDTTTTISTTSRELRIACLEPSATAICLELGLEQYLVGVTHECGGILDRHYSLEDCTDDNGNINRPLVMTKNGLTVNSQADIHLAIQKTAAAVAAATQGISCPIRNNNNNDILPPPSTDIPSLYPLIEVNMLSARPTVIFTQDLCDVCAPNTAAVRRCLLKNSSSEELDTIVSVIALQPHTLHEVTDTFVTIAEACGIKERGQRLKDDFLNNLKTLQQAIQKNRRNNHDPSTMPKLFILEWLDPVFDSGHWTYEMMEYACVETARPDKHTHKAVVIDWDDVYKADPDVIVVGCCGFDLERNVRDTLGKKERLQKLRAGQSHRIYAAHGDWYIAQPAPFLLQGVALLAQCAYQNEQKVLDAIAGLGYESLGWQAVDVMTNHTDSLPNGKRKEKTNTSLFVEESMIADMEDLFPDKDGFSQAHDLACEEGELSYVDPETGYNVFTKIAHMKRGKCCGNGCRHCPYSHKNVKNKAAKIQQPSILYQQERRDADQKSQIFSIDTSKEIKVLFFSGGKDSFLAIRALVKSYNQNGPFGLVLMTTFDAASRIIAHQEVNIDQIIKQAFHLNITLVGIPLRKGSGETYIDRIRSGLEVIKSFVPSQGCISSLVFGDLHLSPVKEWRDKFLTQLNYELEYPIWKISYSDLIEDLEASKVPCQVSGSTREKEVPLGTVFDKKLYERLLDSDIDSFGECGEFHSLAMVWDVSRTTALGLTDEVNATLVVCNR</sequence>
<protein>
    <recommendedName>
        <fullName evidence="2">Diphthine--ammonia ligase</fullName>
        <ecNumber evidence="1">6.3.1.14</ecNumber>
    </recommendedName>
    <alternativeName>
        <fullName evidence="3">Diphthamide synthase</fullName>
    </alternativeName>
    <alternativeName>
        <fullName evidence="4">Diphthamide synthetase</fullName>
    </alternativeName>
</protein>
<dbReference type="Pfam" id="PF01497">
    <property type="entry name" value="Peripla_BP_2"/>
    <property type="match status" value="1"/>
</dbReference>
<dbReference type="PANTHER" id="PTHR42860:SF1">
    <property type="entry name" value="VITAMIN B12-BINDING PROTEIN"/>
    <property type="match status" value="1"/>
</dbReference>
<dbReference type="SUPFAM" id="SSF53807">
    <property type="entry name" value="Helical backbone' metal receptor"/>
    <property type="match status" value="1"/>
</dbReference>
<dbReference type="OrthoDB" id="274765at2759"/>
<name>A0A1E7FSB8_9STRA</name>